<name>A0A316DY67_9BACT</name>
<evidence type="ECO:0000313" key="1">
    <source>
        <dbReference type="EMBL" id="PWK22378.1"/>
    </source>
</evidence>
<organism evidence="1 2">
    <name type="scientific">Arcicella aurantiaca</name>
    <dbReference type="NCBI Taxonomy" id="591202"/>
    <lineage>
        <taxon>Bacteria</taxon>
        <taxon>Pseudomonadati</taxon>
        <taxon>Bacteroidota</taxon>
        <taxon>Cytophagia</taxon>
        <taxon>Cytophagales</taxon>
        <taxon>Flectobacillaceae</taxon>
        <taxon>Arcicella</taxon>
    </lineage>
</organism>
<protein>
    <submittedName>
        <fullName evidence="1">Uncharacterized protein</fullName>
    </submittedName>
</protein>
<reference evidence="1 2" key="1">
    <citation type="submission" date="2018-05" db="EMBL/GenBank/DDBJ databases">
        <title>Genomic Encyclopedia of Archaeal and Bacterial Type Strains, Phase II (KMG-II): from individual species to whole genera.</title>
        <authorList>
            <person name="Goeker M."/>
        </authorList>
    </citation>
    <scope>NUCLEOTIDE SEQUENCE [LARGE SCALE GENOMIC DNA]</scope>
    <source>
        <strain evidence="1 2">DSM 22214</strain>
    </source>
</reference>
<dbReference type="Proteomes" id="UP000245489">
    <property type="component" value="Unassembled WGS sequence"/>
</dbReference>
<comment type="caution">
    <text evidence="1">The sequence shown here is derived from an EMBL/GenBank/DDBJ whole genome shotgun (WGS) entry which is preliminary data.</text>
</comment>
<dbReference type="RefSeq" id="WP_109744136.1">
    <property type="nucleotide sequence ID" value="NZ_QGGO01000020.1"/>
</dbReference>
<dbReference type="AlphaFoldDB" id="A0A316DY67"/>
<sequence length="371" mass="40088">MNKQLAIDLSPYVEVTQSFKSSPDKSTKSEYVLTAQQNEIFAEATSAWQKYMASPEGKLLEEYVSQSDLLKIKEEVSKILNSDVFQLLKALLDKTGLDAGSFSIGLNIEVELIIGIAATIGVAIGVGDNKGLASSEFLTVAVDEGIDEGALAGVQFGLWTNAPSDLGGYAWATEAEGGFGVDGTVKVVYNGDDKEDILGVTVEVAVGEEDGIDEQETYTFILGSQSGSGDGFLKPAYQPRKNNFLIIQSVTCINTQSDGIGNANEVYFNFKADNEGKNYYYPTYDYMSMQGGDVWNCGRSVWFDSSVQVNLFDSDSIGNDSDPIGNFTINLSQLSLNTLTTFGSTINYSKGLDDVEYTIQVVLVATNVSHQ</sequence>
<evidence type="ECO:0000313" key="2">
    <source>
        <dbReference type="Proteomes" id="UP000245489"/>
    </source>
</evidence>
<keyword evidence="2" id="KW-1185">Reference proteome</keyword>
<dbReference type="OrthoDB" id="638463at2"/>
<dbReference type="EMBL" id="QGGO01000020">
    <property type="protein sequence ID" value="PWK22378.1"/>
    <property type="molecule type" value="Genomic_DNA"/>
</dbReference>
<gene>
    <name evidence="1" type="ORF">LV89_03443</name>
</gene>
<accession>A0A316DY67</accession>
<proteinExistence type="predicted"/>